<reference evidence="1 2" key="1">
    <citation type="submission" date="2013-11" db="EMBL/GenBank/DDBJ databases">
        <title>Genome sequencing of Stegodyphus mimosarum.</title>
        <authorList>
            <person name="Bechsgaard J."/>
        </authorList>
    </citation>
    <scope>NUCLEOTIDE SEQUENCE [LARGE SCALE GENOMIC DNA]</scope>
</reference>
<name>A0A087UVN7_STEMI</name>
<proteinExistence type="predicted"/>
<dbReference type="EMBL" id="KK121855">
    <property type="protein sequence ID" value="KFM81426.1"/>
    <property type="molecule type" value="Genomic_DNA"/>
</dbReference>
<evidence type="ECO:0000313" key="2">
    <source>
        <dbReference type="Proteomes" id="UP000054359"/>
    </source>
</evidence>
<accession>A0A087UVN7</accession>
<gene>
    <name evidence="1" type="ORF">X975_23932</name>
</gene>
<organism evidence="1 2">
    <name type="scientific">Stegodyphus mimosarum</name>
    <name type="common">African social velvet spider</name>
    <dbReference type="NCBI Taxonomy" id="407821"/>
    <lineage>
        <taxon>Eukaryota</taxon>
        <taxon>Metazoa</taxon>
        <taxon>Ecdysozoa</taxon>
        <taxon>Arthropoda</taxon>
        <taxon>Chelicerata</taxon>
        <taxon>Arachnida</taxon>
        <taxon>Araneae</taxon>
        <taxon>Araneomorphae</taxon>
        <taxon>Entelegynae</taxon>
        <taxon>Eresoidea</taxon>
        <taxon>Eresidae</taxon>
        <taxon>Stegodyphus</taxon>
    </lineage>
</organism>
<feature type="non-terminal residue" evidence="1">
    <location>
        <position position="40"/>
    </location>
</feature>
<sequence>MTMNDTYLDYSSQELDEIPETVLKLTEIQKLFLNYNNLTR</sequence>
<protein>
    <submittedName>
        <fullName evidence="1">Uncharacterized protein</fullName>
    </submittedName>
</protein>
<keyword evidence="2" id="KW-1185">Reference proteome</keyword>
<evidence type="ECO:0000313" key="1">
    <source>
        <dbReference type="EMBL" id="KFM81426.1"/>
    </source>
</evidence>
<dbReference type="InterPro" id="IPR032675">
    <property type="entry name" value="LRR_dom_sf"/>
</dbReference>
<dbReference type="Proteomes" id="UP000054359">
    <property type="component" value="Unassembled WGS sequence"/>
</dbReference>
<dbReference type="Gene3D" id="3.80.10.10">
    <property type="entry name" value="Ribonuclease Inhibitor"/>
    <property type="match status" value="1"/>
</dbReference>
<dbReference type="AlphaFoldDB" id="A0A087UVN7"/>